<keyword evidence="3" id="KW-0614">Plasmid</keyword>
<comment type="similarity">
    <text evidence="1">Belongs to the GSP E family.</text>
</comment>
<dbReference type="AlphaFoldDB" id="A0A1L6ZP72"/>
<proteinExistence type="inferred from homology"/>
<name>A0A1L6ZP72_BACIA</name>
<geneLocation type="plasmid" evidence="3 4">
    <name>unnamed1</name>
</geneLocation>
<sequence>MTNTTVRKELLEKISNDIKKTNPTLYLAAFTDDSERRVLKQLIQKEFGHVLNTEERLDEVVQELVGLGVIDEILKKEKNVTDIQYTHGELIVSTSHKLPYVYTYELEDSYIEGVIAKFAHAKRKEFSPKKWKLNTQLGNLRINAVHASKNSYNRPTMSLRVTEPKLILNKENFEKFAPMYIYDLLDALIKSNNSFILSGKTGAGKTELQKLLFGFIKDYEFIIAIEDEVAEGHYKTLYPEKYIMSWLASNDKELLELIDEGLRNNPDWLTITEIRRVGAMALYTALQTGHQIISSIHSKTAFKNVERFLNMLKTSGENIDEAVYLQELNEYLNIGAYVEKKIMPDGTNVRYLKELVEYKEDGEHILLFSQSVNEDGTREVRCYPYSQEIQRKINDTVGLNYEMAYIKEWERDQKNGTQKEAIYS</sequence>
<dbReference type="EMBL" id="CP015608">
    <property type="protein sequence ID" value="APT48317.1"/>
    <property type="molecule type" value="Genomic_DNA"/>
</dbReference>
<dbReference type="SUPFAM" id="SSF52540">
    <property type="entry name" value="P-loop containing nucleoside triphosphate hydrolases"/>
    <property type="match status" value="1"/>
</dbReference>
<organism evidence="3 4">
    <name type="scientific">Bacillus safensis</name>
    <dbReference type="NCBI Taxonomy" id="561879"/>
    <lineage>
        <taxon>Bacteria</taxon>
        <taxon>Bacillati</taxon>
        <taxon>Bacillota</taxon>
        <taxon>Bacilli</taxon>
        <taxon>Bacillales</taxon>
        <taxon>Bacillaceae</taxon>
        <taxon>Bacillus</taxon>
    </lineage>
</organism>
<protein>
    <recommendedName>
        <fullName evidence="2">Bacterial type II secretion system protein E domain-containing protein</fullName>
    </recommendedName>
</protein>
<evidence type="ECO:0000256" key="1">
    <source>
        <dbReference type="ARBA" id="ARBA00006611"/>
    </source>
</evidence>
<feature type="domain" description="Bacterial type II secretion system protein E" evidence="2">
    <location>
        <begin position="156"/>
        <end position="321"/>
    </location>
</feature>
<dbReference type="InterPro" id="IPR027417">
    <property type="entry name" value="P-loop_NTPase"/>
</dbReference>
<dbReference type="RefSeq" id="WP_075623744.1">
    <property type="nucleotide sequence ID" value="NZ_CP015608.1"/>
</dbReference>
<gene>
    <name evidence="3" type="ORF">BSA145_20855</name>
</gene>
<evidence type="ECO:0000313" key="4">
    <source>
        <dbReference type="Proteomes" id="UP000185426"/>
    </source>
</evidence>
<dbReference type="InterPro" id="IPR050921">
    <property type="entry name" value="T4SS_GSP_E_ATPase"/>
</dbReference>
<dbReference type="Gene3D" id="3.40.50.300">
    <property type="entry name" value="P-loop containing nucleotide triphosphate hydrolases"/>
    <property type="match status" value="1"/>
</dbReference>
<dbReference type="GO" id="GO:0016887">
    <property type="term" value="F:ATP hydrolysis activity"/>
    <property type="evidence" value="ECO:0007669"/>
    <property type="project" value="InterPro"/>
</dbReference>
<evidence type="ECO:0000259" key="2">
    <source>
        <dbReference type="Pfam" id="PF00437"/>
    </source>
</evidence>
<reference evidence="3 4" key="1">
    <citation type="submission" date="2016-05" db="EMBL/GenBank/DDBJ databases">
        <title>Complete Genome and Methylome Analysis of Psychrotrophic Bacterial Isolates from Antarctic Lake Untersee.</title>
        <authorList>
            <person name="Fomenkov A."/>
            <person name="Akimov V.N."/>
            <person name="Vasilyeva L.V."/>
            <person name="Andersen D."/>
            <person name="Vincze T."/>
            <person name="Roberts R.J."/>
        </authorList>
    </citation>
    <scope>NUCLEOTIDE SEQUENCE [LARGE SCALE GENOMIC DNA]</scope>
    <source>
        <strain evidence="3 4">U14-5</strain>
        <plasmid evidence="3 4">unnamed1</plasmid>
    </source>
</reference>
<evidence type="ECO:0000313" key="3">
    <source>
        <dbReference type="EMBL" id="APT48317.1"/>
    </source>
</evidence>
<dbReference type="InterPro" id="IPR001482">
    <property type="entry name" value="T2SS/T4SS_dom"/>
</dbReference>
<dbReference type="PANTHER" id="PTHR30486:SF6">
    <property type="entry name" value="TYPE IV PILUS RETRACTATION ATPASE PILT"/>
    <property type="match status" value="1"/>
</dbReference>
<dbReference type="Proteomes" id="UP000185426">
    <property type="component" value="Plasmid unnamed1"/>
</dbReference>
<dbReference type="Gene3D" id="3.30.450.380">
    <property type="match status" value="1"/>
</dbReference>
<dbReference type="Pfam" id="PF00437">
    <property type="entry name" value="T2SSE"/>
    <property type="match status" value="1"/>
</dbReference>
<dbReference type="PANTHER" id="PTHR30486">
    <property type="entry name" value="TWITCHING MOTILITY PROTEIN PILT"/>
    <property type="match status" value="1"/>
</dbReference>
<accession>A0A1L6ZP72</accession>